<feature type="chain" id="PRO_5032858288" description="Bifunctional inhibitor/plant lipid transfer protein/seed storage helical domain-containing protein" evidence="1">
    <location>
        <begin position="28"/>
        <end position="104"/>
    </location>
</feature>
<dbReference type="GO" id="GO:0009627">
    <property type="term" value="P:systemic acquired resistance"/>
    <property type="evidence" value="ECO:0007669"/>
    <property type="project" value="InterPro"/>
</dbReference>
<reference evidence="3 4" key="1">
    <citation type="submission" date="2020-04" db="EMBL/GenBank/DDBJ databases">
        <title>Plant Genome Project.</title>
        <authorList>
            <person name="Zhang R.-G."/>
        </authorList>
    </citation>
    <scope>NUCLEOTIDE SEQUENCE [LARGE SCALE GENOMIC DNA]</scope>
    <source>
        <strain evidence="3">YNK0</strain>
        <tissue evidence="3">Leaf</tissue>
    </source>
</reference>
<dbReference type="Proteomes" id="UP000655225">
    <property type="component" value="Unassembled WGS sequence"/>
</dbReference>
<evidence type="ECO:0000313" key="3">
    <source>
        <dbReference type="EMBL" id="KAF8414197.1"/>
    </source>
</evidence>
<dbReference type="InterPro" id="IPR044741">
    <property type="entry name" value="NsLTP-like"/>
</dbReference>
<evidence type="ECO:0000313" key="4">
    <source>
        <dbReference type="Proteomes" id="UP000655225"/>
    </source>
</evidence>
<keyword evidence="4" id="KW-1185">Reference proteome</keyword>
<feature type="signal peptide" evidence="1">
    <location>
        <begin position="1"/>
        <end position="27"/>
    </location>
</feature>
<dbReference type="Gene3D" id="1.10.110.10">
    <property type="entry name" value="Plant lipid-transfer and hydrophobic proteins"/>
    <property type="match status" value="1"/>
</dbReference>
<dbReference type="InterPro" id="IPR016140">
    <property type="entry name" value="Bifunc_inhib/LTP/seed_store"/>
</dbReference>
<dbReference type="Pfam" id="PF14368">
    <property type="entry name" value="LTP_2"/>
    <property type="match status" value="1"/>
</dbReference>
<evidence type="ECO:0000256" key="1">
    <source>
        <dbReference type="SAM" id="SignalP"/>
    </source>
</evidence>
<dbReference type="CDD" id="cd04660">
    <property type="entry name" value="nsLTP_like"/>
    <property type="match status" value="1"/>
</dbReference>
<proteinExistence type="predicted"/>
<gene>
    <name evidence="3" type="ORF">HHK36_002197</name>
</gene>
<dbReference type="SUPFAM" id="SSF47699">
    <property type="entry name" value="Bifunctional inhibitor/lipid-transfer protein/seed storage 2S albumin"/>
    <property type="match status" value="1"/>
</dbReference>
<dbReference type="EMBL" id="JABCRI010000001">
    <property type="protein sequence ID" value="KAF8414197.1"/>
    <property type="molecule type" value="Genomic_DNA"/>
</dbReference>
<dbReference type="SMART" id="SM00499">
    <property type="entry name" value="AAI"/>
    <property type="match status" value="1"/>
</dbReference>
<comment type="caution">
    <text evidence="3">The sequence shown here is derived from an EMBL/GenBank/DDBJ whole genome shotgun (WGS) entry which is preliminary data.</text>
</comment>
<organism evidence="3 4">
    <name type="scientific">Tetracentron sinense</name>
    <name type="common">Spur-leaf</name>
    <dbReference type="NCBI Taxonomy" id="13715"/>
    <lineage>
        <taxon>Eukaryota</taxon>
        <taxon>Viridiplantae</taxon>
        <taxon>Streptophyta</taxon>
        <taxon>Embryophyta</taxon>
        <taxon>Tracheophyta</taxon>
        <taxon>Spermatophyta</taxon>
        <taxon>Magnoliopsida</taxon>
        <taxon>Trochodendrales</taxon>
        <taxon>Trochodendraceae</taxon>
        <taxon>Tetracentron</taxon>
    </lineage>
</organism>
<dbReference type="PANTHER" id="PTHR33122:SF43">
    <property type="entry name" value="BIFUNCTIONAL INHIBITOR_PLANT LIPID TRANSFER PROTEIN_SEED STORAGE HELICAL DOMAIN-CONTAINING PROTEIN"/>
    <property type="match status" value="1"/>
</dbReference>
<dbReference type="OrthoDB" id="656626at2759"/>
<dbReference type="InterPro" id="IPR039265">
    <property type="entry name" value="DIR1-like"/>
</dbReference>
<accession>A0A835DVS2</accession>
<dbReference type="PANTHER" id="PTHR33122">
    <property type="entry name" value="LIPID BINDING PROTEIN-RELATED"/>
    <property type="match status" value="1"/>
</dbReference>
<feature type="domain" description="Bifunctional inhibitor/plant lipid transfer protein/seed storage helical" evidence="2">
    <location>
        <begin position="31"/>
        <end position="101"/>
    </location>
</feature>
<sequence length="104" mass="10848">MARTSNTALVLGVVVMALITIVGGAKGMTICNMDTTELAQCLPAIQGRSPSPPTKGCCAVMQKADMHCLCTYKSVLPTFGINPALAMALPKKCGLKPPPQCREA</sequence>
<protein>
    <recommendedName>
        <fullName evidence="2">Bifunctional inhibitor/plant lipid transfer protein/seed storage helical domain-containing protein</fullName>
    </recommendedName>
</protein>
<dbReference type="InterPro" id="IPR036312">
    <property type="entry name" value="Bifun_inhib/LTP/seed_sf"/>
</dbReference>
<keyword evidence="1" id="KW-0732">Signal</keyword>
<dbReference type="AlphaFoldDB" id="A0A835DVS2"/>
<name>A0A835DVS2_TETSI</name>
<evidence type="ECO:0000259" key="2">
    <source>
        <dbReference type="SMART" id="SM00499"/>
    </source>
</evidence>
<dbReference type="GO" id="GO:0005504">
    <property type="term" value="F:fatty acid binding"/>
    <property type="evidence" value="ECO:0007669"/>
    <property type="project" value="InterPro"/>
</dbReference>
<dbReference type="OMA" id="MAHTSGN"/>